<feature type="binding site" evidence="4">
    <location>
        <begin position="72"/>
        <end position="76"/>
    </location>
    <ligand>
        <name>NADP(+)</name>
        <dbReference type="ChEBI" id="CHEBI:58349"/>
    </ligand>
</feature>
<evidence type="ECO:0000256" key="2">
    <source>
        <dbReference type="ARBA" id="ARBA00023235"/>
    </source>
</evidence>
<evidence type="ECO:0000313" key="6">
    <source>
        <dbReference type="EMBL" id="MCC8429857.1"/>
    </source>
</evidence>
<comment type="domain">
    <text evidence="4">Contains a large N-terminal NADP-binding domain, and a smaller C-terminal substrate-binding domain.</text>
</comment>
<dbReference type="InterPro" id="IPR011912">
    <property type="entry name" value="Heptose_epim"/>
</dbReference>
<dbReference type="PANTHER" id="PTHR43103">
    <property type="entry name" value="NUCLEOSIDE-DIPHOSPHATE-SUGAR EPIMERASE"/>
    <property type="match status" value="1"/>
</dbReference>
<proteinExistence type="inferred from homology"/>
<dbReference type="HAMAP" id="MF_01601">
    <property type="entry name" value="Heptose_epimerase"/>
    <property type="match status" value="1"/>
</dbReference>
<evidence type="ECO:0000256" key="4">
    <source>
        <dbReference type="HAMAP-Rule" id="MF_01601"/>
    </source>
</evidence>
<feature type="binding site" evidence="4">
    <location>
        <position position="146"/>
    </location>
    <ligand>
        <name>NADP(+)</name>
        <dbReference type="ChEBI" id="CHEBI:58349"/>
    </ligand>
</feature>
<evidence type="ECO:0000256" key="3">
    <source>
        <dbReference type="ARBA" id="ARBA00023277"/>
    </source>
</evidence>
<dbReference type="Proteomes" id="UP001198862">
    <property type="component" value="Unassembled WGS sequence"/>
</dbReference>
<feature type="active site" description="Proton acceptor" evidence="4">
    <location>
        <position position="183"/>
    </location>
</feature>
<keyword evidence="1 4" id="KW-0521">NADP</keyword>
<dbReference type="PANTHER" id="PTHR43103:SF3">
    <property type="entry name" value="ADP-L-GLYCERO-D-MANNO-HEPTOSE-6-EPIMERASE"/>
    <property type="match status" value="1"/>
</dbReference>
<dbReference type="SUPFAM" id="SSF51735">
    <property type="entry name" value="NAD(P)-binding Rossmann-fold domains"/>
    <property type="match status" value="1"/>
</dbReference>
<comment type="subunit">
    <text evidence="4">Homopentamer.</text>
</comment>
<feature type="active site" description="Proton acceptor" evidence="4">
    <location>
        <position position="142"/>
    </location>
</feature>
<reference evidence="6 7" key="1">
    <citation type="submission" date="2021-11" db="EMBL/GenBank/DDBJ databases">
        <authorList>
            <person name="Lee D.-H."/>
            <person name="Kim S.-B."/>
        </authorList>
    </citation>
    <scope>NUCLEOTIDE SEQUENCE [LARGE SCALE GENOMIC DNA]</scope>
    <source>
        <strain evidence="6 7">KCTC 52223</strain>
    </source>
</reference>
<comment type="pathway">
    <text evidence="4">Nucleotide-sugar biosynthesis; ADP-L-glycero-beta-D-manno-heptose biosynthesis; ADP-L-glycero-beta-D-manno-heptose from D-glycero-beta-D-manno-heptose 7-phosphate: step 4/4.</text>
</comment>
<feature type="binding site" evidence="4">
    <location>
        <position position="220"/>
    </location>
    <ligand>
        <name>substrate</name>
    </ligand>
</feature>
<comment type="similarity">
    <text evidence="4">Belongs to the NAD(P)-dependent epimerase/dehydratase family. HldD subfamily.</text>
</comment>
<gene>
    <name evidence="6" type="primary">rfaD</name>
    <name evidence="4" type="synonym">hldD</name>
    <name evidence="6" type="ORF">LJ725_12830</name>
</gene>
<feature type="binding site" evidence="4">
    <location>
        <position position="175"/>
    </location>
    <ligand>
        <name>NADP(+)</name>
        <dbReference type="ChEBI" id="CHEBI:58349"/>
    </ligand>
</feature>
<comment type="caution">
    <text evidence="4">Lacks conserved residue(s) required for the propagation of feature annotation.</text>
</comment>
<feature type="binding site" evidence="4">
    <location>
        <begin position="31"/>
        <end position="32"/>
    </location>
    <ligand>
        <name>NADP(+)</name>
        <dbReference type="ChEBI" id="CHEBI:58349"/>
    </ligand>
</feature>
<name>A0ABS8KUU9_9HYPH</name>
<feature type="binding site" evidence="4">
    <location>
        <begin position="10"/>
        <end position="11"/>
    </location>
    <ligand>
        <name>NADP(+)</name>
        <dbReference type="ChEBI" id="CHEBI:58349"/>
    </ligand>
</feature>
<dbReference type="GO" id="GO:0008712">
    <property type="term" value="F:ADP-glyceromanno-heptose 6-epimerase activity"/>
    <property type="evidence" value="ECO:0007669"/>
    <property type="project" value="UniProtKB-EC"/>
</dbReference>
<feature type="binding site" evidence="4">
    <location>
        <position position="38"/>
    </location>
    <ligand>
        <name>NADP(+)</name>
        <dbReference type="ChEBI" id="CHEBI:58349"/>
    </ligand>
</feature>
<dbReference type="InterPro" id="IPR036291">
    <property type="entry name" value="NAD(P)-bd_dom_sf"/>
</dbReference>
<organism evidence="6 7">
    <name type="scientific">Reyranella aquatilis</name>
    <dbReference type="NCBI Taxonomy" id="2035356"/>
    <lineage>
        <taxon>Bacteria</taxon>
        <taxon>Pseudomonadati</taxon>
        <taxon>Pseudomonadota</taxon>
        <taxon>Alphaproteobacteria</taxon>
        <taxon>Hyphomicrobiales</taxon>
        <taxon>Reyranellaceae</taxon>
        <taxon>Reyranella</taxon>
    </lineage>
</organism>
<dbReference type="EMBL" id="JAJISD010000005">
    <property type="protein sequence ID" value="MCC8429857.1"/>
    <property type="molecule type" value="Genomic_DNA"/>
</dbReference>
<protein>
    <recommendedName>
        <fullName evidence="4">ADP-L-glycero-D-manno-heptose-6-epimerase</fullName>
        <ecNumber evidence="4">5.1.3.20</ecNumber>
    </recommendedName>
    <alternativeName>
        <fullName evidence="4">ADP-L-glycero-beta-D-manno-heptose-6-epimerase</fullName>
        <shortName evidence="4">ADP-glyceromanno-heptose 6-epimerase</shortName>
        <shortName evidence="4">ADP-hep 6-epimerase</shortName>
        <shortName evidence="4">AGME</shortName>
    </alternativeName>
</protein>
<feature type="binding site" evidence="4">
    <location>
        <position position="285"/>
    </location>
    <ligand>
        <name>substrate</name>
    </ligand>
</feature>
<evidence type="ECO:0000256" key="1">
    <source>
        <dbReference type="ARBA" id="ARBA00022857"/>
    </source>
</evidence>
<comment type="cofactor">
    <cofactor evidence="4">
        <name>NADP(+)</name>
        <dbReference type="ChEBI" id="CHEBI:58349"/>
    </cofactor>
    <text evidence="4">Binds 1 NADP(+) per subunit.</text>
</comment>
<dbReference type="Gene3D" id="3.90.25.10">
    <property type="entry name" value="UDP-galactose 4-epimerase, domain 1"/>
    <property type="match status" value="1"/>
</dbReference>
<feature type="binding site" evidence="4">
    <location>
        <position position="192"/>
    </location>
    <ligand>
        <name>substrate</name>
    </ligand>
</feature>
<dbReference type="Pfam" id="PF01370">
    <property type="entry name" value="Epimerase"/>
    <property type="match status" value="1"/>
</dbReference>
<dbReference type="InterPro" id="IPR001509">
    <property type="entry name" value="Epimerase_deHydtase"/>
</dbReference>
<keyword evidence="7" id="KW-1185">Reference proteome</keyword>
<evidence type="ECO:0000259" key="5">
    <source>
        <dbReference type="Pfam" id="PF01370"/>
    </source>
</evidence>
<feature type="binding site" evidence="4">
    <location>
        <begin position="206"/>
        <end position="209"/>
    </location>
    <ligand>
        <name>substrate</name>
    </ligand>
</feature>
<dbReference type="NCBIfam" id="TIGR02197">
    <property type="entry name" value="heptose_epim"/>
    <property type="match status" value="1"/>
</dbReference>
<keyword evidence="3 4" id="KW-0119">Carbohydrate metabolism</keyword>
<dbReference type="RefSeq" id="WP_230551056.1">
    <property type="nucleotide sequence ID" value="NZ_JAJISD010000005.1"/>
</dbReference>
<dbReference type="EC" id="5.1.3.20" evidence="4"/>
<comment type="function">
    <text evidence="4">Catalyzes the interconversion between ADP-D-glycero-beta-D-manno-heptose and ADP-L-glycero-beta-D-manno-heptose via an epimerization at carbon 6 of the heptose.</text>
</comment>
<comment type="catalytic activity">
    <reaction evidence="4">
        <text>ADP-D-glycero-beta-D-manno-heptose = ADP-L-glycero-beta-D-manno-heptose</text>
        <dbReference type="Rhea" id="RHEA:17577"/>
        <dbReference type="ChEBI" id="CHEBI:59967"/>
        <dbReference type="ChEBI" id="CHEBI:61506"/>
        <dbReference type="EC" id="5.1.3.20"/>
    </reaction>
</comment>
<sequence>MILVTGAAGFIGSNVAAALNEKGRDDLVVCDWLGQDARWMNLRKRMFRDFVFPEDLEGYLRRADGIEAVIHMGANSSTTATDGDSILRTNFKFSLMLLDWCAARGVPLVYASSAATYGDGDSGFADGLSFEALRALRPLNLYGWSKHQFDLVVAERVARGLPLPPKCIGLKFFNVFGQNEYHKGDMMSVVAKNHATAAEGGEVKLFKSHRPDFVDGGQRRDFIYVDDVVDVVLWCLEAGPRQGLFNVGTGTAVSFRELIEALFAAVGRAPNISYVPMPESLRAKYQYFTLAPLDSLRAAGYAAPFTNVGPAVARYVKYLSGNDRYR</sequence>
<dbReference type="Gene3D" id="3.40.50.720">
    <property type="entry name" value="NAD(P)-binding Rossmann-like Domain"/>
    <property type="match status" value="1"/>
</dbReference>
<evidence type="ECO:0000313" key="7">
    <source>
        <dbReference type="Proteomes" id="UP001198862"/>
    </source>
</evidence>
<keyword evidence="2 4" id="KW-0413">Isomerase</keyword>
<comment type="caution">
    <text evidence="6">The sequence shown here is derived from an EMBL/GenBank/DDBJ whole genome shotgun (WGS) entry which is preliminary data.</text>
</comment>
<feature type="binding site" evidence="4">
    <location>
        <position position="185"/>
    </location>
    <ligand>
        <name>substrate</name>
    </ligand>
</feature>
<feature type="binding site" evidence="4">
    <location>
        <position position="183"/>
    </location>
    <ligand>
        <name>NADP(+)</name>
        <dbReference type="ChEBI" id="CHEBI:58349"/>
    </ligand>
</feature>
<feature type="domain" description="NAD-dependent epimerase/dehydratase" evidence="5">
    <location>
        <begin position="2"/>
        <end position="248"/>
    </location>
</feature>
<feature type="binding site" evidence="4">
    <location>
        <position position="174"/>
    </location>
    <ligand>
        <name>substrate</name>
    </ligand>
</feature>
<accession>A0ABS8KUU9</accession>